<keyword evidence="2" id="KW-0539">Nucleus</keyword>
<dbReference type="GO" id="GO:0005634">
    <property type="term" value="C:nucleus"/>
    <property type="evidence" value="ECO:0007669"/>
    <property type="project" value="UniProtKB-SubCell"/>
</dbReference>
<dbReference type="InterPro" id="IPR036864">
    <property type="entry name" value="Zn2-C6_fun-type_DNA-bd_sf"/>
</dbReference>
<comment type="subcellular location">
    <subcellularLocation>
        <location evidence="1">Nucleus</location>
    </subcellularLocation>
</comment>
<dbReference type="PANTHER" id="PTHR37534">
    <property type="entry name" value="TRANSCRIPTIONAL ACTIVATOR PROTEIN UGA3"/>
    <property type="match status" value="1"/>
</dbReference>
<evidence type="ECO:0000259" key="4">
    <source>
        <dbReference type="PROSITE" id="PS50048"/>
    </source>
</evidence>
<evidence type="ECO:0000313" key="5">
    <source>
        <dbReference type="EMBL" id="CAE6441965.1"/>
    </source>
</evidence>
<dbReference type="AlphaFoldDB" id="A0A8H3AW72"/>
<proteinExistence type="predicted"/>
<protein>
    <recommendedName>
        <fullName evidence="4">Zn(2)-C6 fungal-type domain-containing protein</fullName>
    </recommendedName>
</protein>
<dbReference type="CDD" id="cd00067">
    <property type="entry name" value="GAL4"/>
    <property type="match status" value="1"/>
</dbReference>
<dbReference type="Proteomes" id="UP000663846">
    <property type="component" value="Unassembled WGS sequence"/>
</dbReference>
<evidence type="ECO:0000256" key="2">
    <source>
        <dbReference type="ARBA" id="ARBA00023242"/>
    </source>
</evidence>
<sequence>MCNIHLASLTHTMSIRSTTGCYACKSRHKKCDETKPRCLRCAKSGADCEYEYLTLTGKSTKHRTRQAPRPTNEQAKKLEKEKEKESHSLAISESQETHNACGLAGLFDHPLDPSLDMLLPSNTAWDTLLQQFPSASAPPQGAMFSFDPSITHAPSSLTGPSPVSQQSRLEQNLTTGQAVLFDALFSLGKANSSPQLISAPSLPLTYATANYSANVNLDHTSFGSYPSESHPGTAFGRELDSYLPPKTDEYEEYDGDIQGVKEVFCVSRISLNGSVESSALPFVLQSYARWIPRVFFDPLKVAHKTKEDLIAQFTFPHFRSRILLFSHIMSALAKSWVVDEKGKQMIEMIKEELMGSLASYIVRNNRHLASEAERQKANSALDNTLEVLGILVFSSPLAATLSILQLAAPAFIAACPPPHPPHLSSVLVDPRFNTRLFVALDILFSIATGRPMSCKYHVPWSLQLCDDLAAKYEDYGLRWLCGMPDQYAMLFAYMNELREDGCTTEGIIEQIEDDIRNIKITPVDSKDPALRVGRMVVQECWREVVFLYLYMALCGAPATDARVKGSVRSFIRLLKRTVPYRNTDIFMSIPMLIVGIACTKPSHRQIVCARILQIPNWKQPNSSGNDLFRILQDVWERTSLEGRASRWDDIREACKRVVGV</sequence>
<feature type="domain" description="Zn(2)-C6 fungal-type" evidence="4">
    <location>
        <begin position="20"/>
        <end position="50"/>
    </location>
</feature>
<feature type="compositionally biased region" description="Basic and acidic residues" evidence="3">
    <location>
        <begin position="74"/>
        <end position="87"/>
    </location>
</feature>
<dbReference type="PROSITE" id="PS00463">
    <property type="entry name" value="ZN2_CY6_FUNGAL_1"/>
    <property type="match status" value="1"/>
</dbReference>
<dbReference type="InterPro" id="IPR001138">
    <property type="entry name" value="Zn2Cys6_DnaBD"/>
</dbReference>
<dbReference type="EMBL" id="CAJMWS010000405">
    <property type="protein sequence ID" value="CAE6441965.1"/>
    <property type="molecule type" value="Genomic_DNA"/>
</dbReference>
<dbReference type="SUPFAM" id="SSF57701">
    <property type="entry name" value="Zn2/Cys6 DNA-binding domain"/>
    <property type="match status" value="1"/>
</dbReference>
<dbReference type="SMART" id="SM00066">
    <property type="entry name" value="GAL4"/>
    <property type="match status" value="1"/>
</dbReference>
<dbReference type="Gene3D" id="4.10.240.10">
    <property type="entry name" value="Zn(2)-C6 fungal-type DNA-binding domain"/>
    <property type="match status" value="1"/>
</dbReference>
<accession>A0A8H3AW72</accession>
<gene>
    <name evidence="5" type="ORF">RDB_LOCUS131354</name>
</gene>
<organism evidence="5 6">
    <name type="scientific">Rhizoctonia solani</name>
    <dbReference type="NCBI Taxonomy" id="456999"/>
    <lineage>
        <taxon>Eukaryota</taxon>
        <taxon>Fungi</taxon>
        <taxon>Dikarya</taxon>
        <taxon>Basidiomycota</taxon>
        <taxon>Agaricomycotina</taxon>
        <taxon>Agaricomycetes</taxon>
        <taxon>Cantharellales</taxon>
        <taxon>Ceratobasidiaceae</taxon>
        <taxon>Rhizoctonia</taxon>
    </lineage>
</organism>
<dbReference type="GO" id="GO:0000976">
    <property type="term" value="F:transcription cis-regulatory region binding"/>
    <property type="evidence" value="ECO:0007669"/>
    <property type="project" value="TreeGrafter"/>
</dbReference>
<dbReference type="Pfam" id="PF00172">
    <property type="entry name" value="Zn_clus"/>
    <property type="match status" value="1"/>
</dbReference>
<dbReference type="Pfam" id="PF11951">
    <property type="entry name" value="Fungal_trans_2"/>
    <property type="match status" value="1"/>
</dbReference>
<dbReference type="GO" id="GO:0008270">
    <property type="term" value="F:zinc ion binding"/>
    <property type="evidence" value="ECO:0007669"/>
    <property type="project" value="InterPro"/>
</dbReference>
<dbReference type="GO" id="GO:0045944">
    <property type="term" value="P:positive regulation of transcription by RNA polymerase II"/>
    <property type="evidence" value="ECO:0007669"/>
    <property type="project" value="TreeGrafter"/>
</dbReference>
<evidence type="ECO:0000313" key="6">
    <source>
        <dbReference type="Proteomes" id="UP000663846"/>
    </source>
</evidence>
<evidence type="ECO:0000256" key="1">
    <source>
        <dbReference type="ARBA" id="ARBA00004123"/>
    </source>
</evidence>
<comment type="caution">
    <text evidence="5">The sequence shown here is derived from an EMBL/GenBank/DDBJ whole genome shotgun (WGS) entry which is preliminary data.</text>
</comment>
<dbReference type="GO" id="GO:0000981">
    <property type="term" value="F:DNA-binding transcription factor activity, RNA polymerase II-specific"/>
    <property type="evidence" value="ECO:0007669"/>
    <property type="project" value="InterPro"/>
</dbReference>
<dbReference type="PANTHER" id="PTHR37534:SF15">
    <property type="entry name" value="ZN(II)2CYS6 TRANSCRIPTION FACTOR (EUROFUNG)"/>
    <property type="match status" value="1"/>
</dbReference>
<dbReference type="InterPro" id="IPR021858">
    <property type="entry name" value="Fun_TF"/>
</dbReference>
<dbReference type="PROSITE" id="PS50048">
    <property type="entry name" value="ZN2_CY6_FUNGAL_2"/>
    <property type="match status" value="1"/>
</dbReference>
<feature type="region of interest" description="Disordered" evidence="3">
    <location>
        <begin position="59"/>
        <end position="88"/>
    </location>
</feature>
<evidence type="ECO:0000256" key="3">
    <source>
        <dbReference type="SAM" id="MobiDB-lite"/>
    </source>
</evidence>
<name>A0A8H3AW72_9AGAM</name>
<reference evidence="5" key="1">
    <citation type="submission" date="2021-01" db="EMBL/GenBank/DDBJ databases">
        <authorList>
            <person name="Kaushik A."/>
        </authorList>
    </citation>
    <scope>NUCLEOTIDE SEQUENCE</scope>
    <source>
        <strain evidence="5">AG1-1C</strain>
    </source>
</reference>